<sequence>MSSISDVSVPTSDSPIPALGGLSPMPPDLKKEGEKSLNNNSRTDSPVNLKTETAVTSFPLSVKAPTMVANGLTEPAVAEKLVPTQIGSSPSPRFTPTDLEQTKIDKGHPERKRRASDEISVGSSTKASDGAADDNGKDDDDDDDDESEEKTSIEHDPERLKAFNMFCRLFVDENLDRTVPISKQPKDKIQAILEACDRQFPEFHGRSRKRIRTYLKSCRRMRRSKENGWEPLRPTPPHLTSAAAEQLLAQACENETNNAKRMRMGLDPLPASAMGLPSTGAVQPSQTPEKPAKTQPPVPQPSSHQSPVLVSHQPQPPVSHQPPALERQPVTSVASVADYMRHTGAAAPTAFRPPHEIHNPFLTNGNGLFRPGFPGAGFQHQAHHHPPVMQHSTIATQLQNGLPVSGPTDLSIKKSQASSKTQLNSSEIATIKQLIAGYRESAAFLYRSADELETLLQQQN</sequence>
<evidence type="ECO:0000313" key="4">
    <source>
        <dbReference type="Proteomes" id="UP000749559"/>
    </source>
</evidence>
<dbReference type="PANTHER" id="PTHR12449">
    <property type="entry name" value="DEATH DOMAIN-CONTAINING PROTEIN"/>
    <property type="match status" value="1"/>
</dbReference>
<comment type="caution">
    <text evidence="3">The sequence shown here is derived from an EMBL/GenBank/DDBJ whole genome shotgun (WGS) entry which is preliminary data.</text>
</comment>
<dbReference type="OrthoDB" id="10047222at2759"/>
<feature type="region of interest" description="Disordered" evidence="1">
    <location>
        <begin position="1"/>
        <end position="62"/>
    </location>
</feature>
<dbReference type="Proteomes" id="UP000749559">
    <property type="component" value="Unassembled WGS sequence"/>
</dbReference>
<evidence type="ECO:0000259" key="2">
    <source>
        <dbReference type="Pfam" id="PF23079"/>
    </source>
</evidence>
<gene>
    <name evidence="3" type="ORF">OFUS_LOCUS289</name>
</gene>
<dbReference type="InterPro" id="IPR056549">
    <property type="entry name" value="HTH_NOL4"/>
</dbReference>
<accession>A0A8J1UX20</accession>
<dbReference type="EMBL" id="CAIIXF020000001">
    <property type="protein sequence ID" value="CAH1772541.1"/>
    <property type="molecule type" value="Genomic_DNA"/>
</dbReference>
<feature type="compositionally biased region" description="Polar residues" evidence="1">
    <location>
        <begin position="1"/>
        <end position="14"/>
    </location>
</feature>
<dbReference type="PANTHER" id="PTHR12449:SF22">
    <property type="entry name" value="NUCLEOLAR PROTEIN 4"/>
    <property type="match status" value="1"/>
</dbReference>
<feature type="compositionally biased region" description="Polar residues" evidence="1">
    <location>
        <begin position="85"/>
        <end position="94"/>
    </location>
</feature>
<feature type="compositionally biased region" description="Low complexity" evidence="1">
    <location>
        <begin position="301"/>
        <end position="313"/>
    </location>
</feature>
<organism evidence="3 4">
    <name type="scientific">Owenia fusiformis</name>
    <name type="common">Polychaete worm</name>
    <dbReference type="NCBI Taxonomy" id="6347"/>
    <lineage>
        <taxon>Eukaryota</taxon>
        <taxon>Metazoa</taxon>
        <taxon>Spiralia</taxon>
        <taxon>Lophotrochozoa</taxon>
        <taxon>Annelida</taxon>
        <taxon>Polychaeta</taxon>
        <taxon>Sedentaria</taxon>
        <taxon>Canalipalpata</taxon>
        <taxon>Sabellida</taxon>
        <taxon>Oweniida</taxon>
        <taxon>Oweniidae</taxon>
        <taxon>Owenia</taxon>
    </lineage>
</organism>
<feature type="compositionally biased region" description="Polar residues" evidence="1">
    <location>
        <begin position="36"/>
        <end position="59"/>
    </location>
</feature>
<keyword evidence="4" id="KW-1185">Reference proteome</keyword>
<feature type="compositionally biased region" description="Acidic residues" evidence="1">
    <location>
        <begin position="136"/>
        <end position="148"/>
    </location>
</feature>
<dbReference type="InterPro" id="IPR039788">
    <property type="entry name" value="NOL4/NOL4L"/>
</dbReference>
<protein>
    <recommendedName>
        <fullName evidence="2">Nucleolar protein 4 helical domain-containing protein</fullName>
    </recommendedName>
</protein>
<dbReference type="Pfam" id="PF23079">
    <property type="entry name" value="HTH_NOL4_2nd"/>
    <property type="match status" value="1"/>
</dbReference>
<feature type="region of interest" description="Disordered" evidence="1">
    <location>
        <begin position="267"/>
        <end position="329"/>
    </location>
</feature>
<evidence type="ECO:0000256" key="1">
    <source>
        <dbReference type="SAM" id="MobiDB-lite"/>
    </source>
</evidence>
<name>A0A8J1UX20_OWEFU</name>
<dbReference type="AlphaFoldDB" id="A0A8J1UX20"/>
<proteinExistence type="predicted"/>
<feature type="region of interest" description="Disordered" evidence="1">
    <location>
        <begin position="80"/>
        <end position="157"/>
    </location>
</feature>
<evidence type="ECO:0000313" key="3">
    <source>
        <dbReference type="EMBL" id="CAH1772541.1"/>
    </source>
</evidence>
<feature type="domain" description="Nucleolar protein 4 helical" evidence="2">
    <location>
        <begin position="158"/>
        <end position="255"/>
    </location>
</feature>
<reference evidence="3" key="1">
    <citation type="submission" date="2022-03" db="EMBL/GenBank/DDBJ databases">
        <authorList>
            <person name="Martin C."/>
        </authorList>
    </citation>
    <scope>NUCLEOTIDE SEQUENCE</scope>
</reference>